<accession>A0A101SAI9</accession>
<name>A0A101SAI9_9ACTN</name>
<dbReference type="SUPFAM" id="SSF53474">
    <property type="entry name" value="alpha/beta-Hydrolases"/>
    <property type="match status" value="1"/>
</dbReference>
<evidence type="ECO:0000313" key="2">
    <source>
        <dbReference type="EMBL" id="KUN70475.1"/>
    </source>
</evidence>
<organism evidence="2 3">
    <name type="scientific">Streptomyces griseorubiginosus</name>
    <dbReference type="NCBI Taxonomy" id="67304"/>
    <lineage>
        <taxon>Bacteria</taxon>
        <taxon>Bacillati</taxon>
        <taxon>Actinomycetota</taxon>
        <taxon>Actinomycetes</taxon>
        <taxon>Kitasatosporales</taxon>
        <taxon>Streptomycetaceae</taxon>
        <taxon>Streptomyces</taxon>
    </lineage>
</organism>
<evidence type="ECO:0000313" key="3">
    <source>
        <dbReference type="Proteomes" id="UP000054375"/>
    </source>
</evidence>
<proteinExistence type="predicted"/>
<dbReference type="AlphaFoldDB" id="A0A101SAI9"/>
<comment type="caution">
    <text evidence="2">The sequence shown here is derived from an EMBL/GenBank/DDBJ whole genome shotgun (WGS) entry which is preliminary data.</text>
</comment>
<dbReference type="Gene3D" id="3.40.50.1820">
    <property type="entry name" value="alpha/beta hydrolase"/>
    <property type="match status" value="1"/>
</dbReference>
<dbReference type="Pfam" id="PF20408">
    <property type="entry name" value="Abhydrolase_11"/>
    <property type="match status" value="1"/>
</dbReference>
<reference evidence="2 3" key="1">
    <citation type="submission" date="2015-10" db="EMBL/GenBank/DDBJ databases">
        <title>Draft genome sequence of Streptomyces griseorubiginosus DSM 40469, type strain for the species Streptomyces griseorubiginosus.</title>
        <authorList>
            <person name="Ruckert C."/>
            <person name="Winkler A."/>
            <person name="Kalinowski J."/>
            <person name="Kampfer P."/>
            <person name="Glaeser S."/>
        </authorList>
    </citation>
    <scope>NUCLEOTIDE SEQUENCE [LARGE SCALE GENOMIC DNA]</scope>
    <source>
        <strain evidence="2 3">DSM 40469</strain>
    </source>
</reference>
<gene>
    <name evidence="2" type="ORF">AQJ54_05240</name>
</gene>
<dbReference type="RefSeq" id="WP_062234310.1">
    <property type="nucleotide sequence ID" value="NZ_JBIAXA010000004.1"/>
</dbReference>
<dbReference type="Proteomes" id="UP000054375">
    <property type="component" value="Unassembled WGS sequence"/>
</dbReference>
<dbReference type="EMBL" id="LMWV01000003">
    <property type="protein sequence ID" value="KUN70475.1"/>
    <property type="molecule type" value="Genomic_DNA"/>
</dbReference>
<feature type="domain" description="KANL3/Tex30 alpha/beta hydrolase-like" evidence="1">
    <location>
        <begin position="101"/>
        <end position="200"/>
    </location>
</feature>
<sequence>MPHDDIDTSARTTPALLPRRCPPRPRAAVLVLHGGQETSEHPTHPRQLAALRMDPILRAVTAALPHQDVLVARVRYRLRGWNGTRADAGRDTLRALDELTALAGPVPTVLLGHSMGGRAALHAAGHPQVTGVCALAPWWPTGEPVGQTAGRRIVALHGARDRVTSPAATADCVHRAQATAARAGMAVIAGGDHAMLRHHRLWHRTTAAVVAHLLDPAAVPDPLPQECYGTGDFPVL</sequence>
<keyword evidence="3" id="KW-1185">Reference proteome</keyword>
<protein>
    <recommendedName>
        <fullName evidence="1">KANL3/Tex30 alpha/beta hydrolase-like domain-containing protein</fullName>
    </recommendedName>
</protein>
<dbReference type="InterPro" id="IPR029058">
    <property type="entry name" value="AB_hydrolase_fold"/>
</dbReference>
<dbReference type="InterPro" id="IPR046879">
    <property type="entry name" value="KANL3/Tex30_Abhydrolase"/>
</dbReference>
<evidence type="ECO:0000259" key="1">
    <source>
        <dbReference type="Pfam" id="PF20408"/>
    </source>
</evidence>